<dbReference type="STRING" id="1266660.A0A1G4JG32"/>
<keyword evidence="6 8" id="KW-0378">Hydrolase</keyword>
<dbReference type="EMBL" id="LT598455">
    <property type="protein sequence ID" value="SCU89122.1"/>
    <property type="molecule type" value="Genomic_DNA"/>
</dbReference>
<accession>A0A1G4JG32</accession>
<dbReference type="PANTHER" id="PTHR21711">
    <property type="entry name" value="MITOCHONDRIAL INNER MEMBRANE PROTEASE"/>
    <property type="match status" value="1"/>
</dbReference>
<dbReference type="OrthoDB" id="285308at2759"/>
<dbReference type="InterPro" id="IPR019165">
    <property type="entry name" value="Peptidase_M76_ATP23"/>
</dbReference>
<evidence type="ECO:0000256" key="6">
    <source>
        <dbReference type="ARBA" id="ARBA00022801"/>
    </source>
</evidence>
<evidence type="ECO:0000256" key="4">
    <source>
        <dbReference type="ARBA" id="ARBA00022670"/>
    </source>
</evidence>
<dbReference type="Proteomes" id="UP000190274">
    <property type="component" value="Chromosome E"/>
</dbReference>
<dbReference type="GO" id="GO:0034982">
    <property type="term" value="P:mitochondrial protein processing"/>
    <property type="evidence" value="ECO:0007669"/>
    <property type="project" value="TreeGrafter"/>
</dbReference>
<evidence type="ECO:0000313" key="11">
    <source>
        <dbReference type="Proteomes" id="UP000190274"/>
    </source>
</evidence>
<keyword evidence="8" id="KW-0999">Mitochondrion inner membrane</keyword>
<proteinExistence type="inferred from homology"/>
<protein>
    <recommendedName>
        <fullName evidence="3 8">Mitochondrial inner membrane protease ATP23</fullName>
        <ecNumber evidence="8">3.4.24.-</ecNumber>
    </recommendedName>
</protein>
<evidence type="ECO:0000256" key="9">
    <source>
        <dbReference type="SAM" id="MobiDB-lite"/>
    </source>
</evidence>
<evidence type="ECO:0000256" key="5">
    <source>
        <dbReference type="ARBA" id="ARBA00022723"/>
    </source>
</evidence>
<dbReference type="GO" id="GO:0046872">
    <property type="term" value="F:metal ion binding"/>
    <property type="evidence" value="ECO:0007669"/>
    <property type="project" value="UniProtKB-KW"/>
</dbReference>
<evidence type="ECO:0000256" key="3">
    <source>
        <dbReference type="ARBA" id="ARBA00014615"/>
    </source>
</evidence>
<evidence type="ECO:0000256" key="2">
    <source>
        <dbReference type="ARBA" id="ARBA00009915"/>
    </source>
</evidence>
<evidence type="ECO:0000313" key="10">
    <source>
        <dbReference type="EMBL" id="SCU89122.1"/>
    </source>
</evidence>
<comment type="function">
    <text evidence="8">Has a dual role in the assembly of mitochondrial ATPase.</text>
</comment>
<feature type="region of interest" description="Disordered" evidence="9">
    <location>
        <begin position="1"/>
        <end position="21"/>
    </location>
</feature>
<evidence type="ECO:0000256" key="7">
    <source>
        <dbReference type="ARBA" id="ARBA00023049"/>
    </source>
</evidence>
<dbReference type="Pfam" id="PF09768">
    <property type="entry name" value="Peptidase_M76"/>
    <property type="match status" value="1"/>
</dbReference>
<name>A0A1G4JG32_9SACH</name>
<organism evidence="10 11">
    <name type="scientific">Lachancea dasiensis</name>
    <dbReference type="NCBI Taxonomy" id="1072105"/>
    <lineage>
        <taxon>Eukaryota</taxon>
        <taxon>Fungi</taxon>
        <taxon>Dikarya</taxon>
        <taxon>Ascomycota</taxon>
        <taxon>Saccharomycotina</taxon>
        <taxon>Saccharomycetes</taxon>
        <taxon>Saccharomycetales</taxon>
        <taxon>Saccharomycetaceae</taxon>
        <taxon>Lachancea</taxon>
    </lineage>
</organism>
<keyword evidence="8" id="KW-0496">Mitochondrion</keyword>
<gene>
    <name evidence="10" type="ORF">LADA_0E13784G</name>
</gene>
<dbReference type="GO" id="GO:0033615">
    <property type="term" value="P:mitochondrial proton-transporting ATP synthase complex assembly"/>
    <property type="evidence" value="ECO:0007669"/>
    <property type="project" value="TreeGrafter"/>
</dbReference>
<keyword evidence="4 8" id="KW-0645">Protease</keyword>
<sequence>MNEEIPAAETLDKPQPPADESSIRGFQWWRRTFQYNTGIGLTGTEKDQYENDYKYVLQRKQCNECYQYRDWLLKYSPTVIFMAQQIARLNTSSDSTKESNGSEYKFDESKIICDVCPEWRSGGFHPELGILLCQNRIRDKWHLEDTLAHEMVHYYDNTRWSVDWLNLRHHACSEIRASSLSGECRFMQEFARRGLGFKVSNGHQECVRRRATLSVMGNPSCKDQKHAEKIVSEVWDSCFSDTRPFEEIYR</sequence>
<reference evidence="11" key="1">
    <citation type="submission" date="2016-03" db="EMBL/GenBank/DDBJ databases">
        <authorList>
            <person name="Devillers H."/>
        </authorList>
    </citation>
    <scope>NUCLEOTIDE SEQUENCE [LARGE SCALE GENOMIC DNA]</scope>
</reference>
<evidence type="ECO:0000256" key="8">
    <source>
        <dbReference type="RuleBase" id="RU364057"/>
    </source>
</evidence>
<dbReference type="AlphaFoldDB" id="A0A1G4JG32"/>
<comment type="subcellular location">
    <subcellularLocation>
        <location evidence="1 8">Mitochondrion inner membrane</location>
        <topology evidence="1 8">Peripheral membrane protein</topology>
        <orientation evidence="1 8">Intermembrane side</orientation>
    </subcellularLocation>
</comment>
<dbReference type="GO" id="GO:0005743">
    <property type="term" value="C:mitochondrial inner membrane"/>
    <property type="evidence" value="ECO:0007669"/>
    <property type="project" value="UniProtKB-SubCell"/>
</dbReference>
<keyword evidence="5 8" id="KW-0479">Metal-binding</keyword>
<keyword evidence="8" id="KW-0472">Membrane</keyword>
<dbReference type="PANTHER" id="PTHR21711:SF0">
    <property type="entry name" value="MITOCHONDRIAL INNER MEMBRANE PROTEASE ATP23 HOMOLOG"/>
    <property type="match status" value="1"/>
</dbReference>
<keyword evidence="11" id="KW-1185">Reference proteome</keyword>
<dbReference type="EC" id="3.4.24.-" evidence="8"/>
<dbReference type="GO" id="GO:0004222">
    <property type="term" value="F:metalloendopeptidase activity"/>
    <property type="evidence" value="ECO:0007669"/>
    <property type="project" value="InterPro"/>
</dbReference>
<keyword evidence="7 8" id="KW-0482">Metalloprotease</keyword>
<evidence type="ECO:0000256" key="1">
    <source>
        <dbReference type="ARBA" id="ARBA00004137"/>
    </source>
</evidence>
<comment type="similarity">
    <text evidence="2 8">Belongs to the peptidase M76 family.</text>
</comment>